<feature type="domain" description="Peptidase M50" evidence="12">
    <location>
        <begin position="7"/>
        <end position="328"/>
    </location>
</feature>
<evidence type="ECO:0000256" key="10">
    <source>
        <dbReference type="ARBA" id="ARBA00023136"/>
    </source>
</evidence>
<dbReference type="CDD" id="cd23081">
    <property type="entry name" value="cpPDZ_EcRseP-like"/>
    <property type="match status" value="1"/>
</dbReference>
<evidence type="ECO:0000256" key="3">
    <source>
        <dbReference type="ARBA" id="ARBA00007931"/>
    </source>
</evidence>
<evidence type="ECO:0000256" key="1">
    <source>
        <dbReference type="ARBA" id="ARBA00001947"/>
    </source>
</evidence>
<comment type="similarity">
    <text evidence="3">Belongs to the peptidase M50B family.</text>
</comment>
<reference evidence="14" key="1">
    <citation type="submission" date="2020-08" db="EMBL/GenBank/DDBJ databases">
        <title>Genome public.</title>
        <authorList>
            <person name="Liu C."/>
            <person name="Sun Q."/>
        </authorList>
    </citation>
    <scope>NUCLEOTIDE SEQUENCE</scope>
    <source>
        <strain evidence="14">NSJ-12</strain>
    </source>
</reference>
<evidence type="ECO:0000256" key="8">
    <source>
        <dbReference type="ARBA" id="ARBA00022989"/>
    </source>
</evidence>
<dbReference type="InterPro" id="IPR008915">
    <property type="entry name" value="Peptidase_M50"/>
</dbReference>
<dbReference type="CDD" id="cd06163">
    <property type="entry name" value="S2P-M50_PDZ_RseP-like"/>
    <property type="match status" value="1"/>
</dbReference>
<keyword evidence="6" id="KW-0378">Hydrolase</keyword>
<dbReference type="Pfam" id="PF17820">
    <property type="entry name" value="PDZ_6"/>
    <property type="match status" value="1"/>
</dbReference>
<dbReference type="Proteomes" id="UP000655830">
    <property type="component" value="Unassembled WGS sequence"/>
</dbReference>
<comment type="cofactor">
    <cofactor evidence="1">
        <name>Zn(2+)</name>
        <dbReference type="ChEBI" id="CHEBI:29105"/>
    </cofactor>
</comment>
<evidence type="ECO:0000256" key="9">
    <source>
        <dbReference type="ARBA" id="ARBA00023049"/>
    </source>
</evidence>
<dbReference type="InterPro" id="IPR004387">
    <property type="entry name" value="Pept_M50_Zn"/>
</dbReference>
<keyword evidence="8 11" id="KW-1133">Transmembrane helix</keyword>
<dbReference type="SUPFAM" id="SSF50156">
    <property type="entry name" value="PDZ domain-like"/>
    <property type="match status" value="1"/>
</dbReference>
<feature type="transmembrane region" description="Helical" evidence="11">
    <location>
        <begin position="315"/>
        <end position="334"/>
    </location>
</feature>
<comment type="subcellular location">
    <subcellularLocation>
        <location evidence="2">Membrane</location>
        <topology evidence="2">Multi-pass membrane protein</topology>
    </subcellularLocation>
</comment>
<dbReference type="RefSeq" id="WP_177672146.1">
    <property type="nucleotide sequence ID" value="NZ_JACRSY010000010.1"/>
</dbReference>
<keyword evidence="7" id="KW-0862">Zinc</keyword>
<keyword evidence="15" id="KW-1185">Reference proteome</keyword>
<evidence type="ECO:0000256" key="7">
    <source>
        <dbReference type="ARBA" id="ARBA00022833"/>
    </source>
</evidence>
<dbReference type="Gene3D" id="2.30.42.10">
    <property type="match status" value="1"/>
</dbReference>
<feature type="transmembrane region" description="Helical" evidence="11">
    <location>
        <begin position="265"/>
        <end position="286"/>
    </location>
</feature>
<organism evidence="14 15">
    <name type="scientific">Zhenhengia yiwuensis</name>
    <dbReference type="NCBI Taxonomy" id="2763666"/>
    <lineage>
        <taxon>Bacteria</taxon>
        <taxon>Bacillati</taxon>
        <taxon>Bacillota</taxon>
        <taxon>Clostridia</taxon>
        <taxon>Lachnospirales</taxon>
        <taxon>Lachnospiraceae</taxon>
        <taxon>Zhenhengia</taxon>
    </lineage>
</organism>
<evidence type="ECO:0000259" key="12">
    <source>
        <dbReference type="Pfam" id="PF02163"/>
    </source>
</evidence>
<dbReference type="InterPro" id="IPR036034">
    <property type="entry name" value="PDZ_sf"/>
</dbReference>
<dbReference type="PANTHER" id="PTHR42837:SF2">
    <property type="entry name" value="MEMBRANE METALLOPROTEASE ARASP2, CHLOROPLASTIC-RELATED"/>
    <property type="match status" value="1"/>
</dbReference>
<dbReference type="GO" id="GO:0006508">
    <property type="term" value="P:proteolysis"/>
    <property type="evidence" value="ECO:0007669"/>
    <property type="project" value="UniProtKB-KW"/>
</dbReference>
<comment type="caution">
    <text evidence="14">The sequence shown here is derived from an EMBL/GenBank/DDBJ whole genome shotgun (WGS) entry which is preliminary data.</text>
</comment>
<keyword evidence="10 11" id="KW-0472">Membrane</keyword>
<feature type="transmembrane region" description="Helical" evidence="11">
    <location>
        <begin position="89"/>
        <end position="116"/>
    </location>
</feature>
<gene>
    <name evidence="14" type="ORF">H8718_08055</name>
</gene>
<protein>
    <submittedName>
        <fullName evidence="14">Site-2 protease family protein</fullName>
    </submittedName>
</protein>
<evidence type="ECO:0000259" key="13">
    <source>
        <dbReference type="Pfam" id="PF17820"/>
    </source>
</evidence>
<keyword evidence="5 11" id="KW-0812">Transmembrane</keyword>
<evidence type="ECO:0000256" key="5">
    <source>
        <dbReference type="ARBA" id="ARBA00022692"/>
    </source>
</evidence>
<evidence type="ECO:0000256" key="2">
    <source>
        <dbReference type="ARBA" id="ARBA00004141"/>
    </source>
</evidence>
<dbReference type="PANTHER" id="PTHR42837">
    <property type="entry name" value="REGULATOR OF SIGMA-E PROTEASE RSEP"/>
    <property type="match status" value="1"/>
</dbReference>
<evidence type="ECO:0000313" key="14">
    <source>
        <dbReference type="EMBL" id="MBC8579481.1"/>
    </source>
</evidence>
<dbReference type="Pfam" id="PF02163">
    <property type="entry name" value="Peptidase_M50"/>
    <property type="match status" value="1"/>
</dbReference>
<dbReference type="InterPro" id="IPR041489">
    <property type="entry name" value="PDZ_6"/>
</dbReference>
<dbReference type="GO" id="GO:0004222">
    <property type="term" value="F:metalloendopeptidase activity"/>
    <property type="evidence" value="ECO:0007669"/>
    <property type="project" value="InterPro"/>
</dbReference>
<keyword evidence="4 14" id="KW-0645">Protease</keyword>
<evidence type="ECO:0000256" key="11">
    <source>
        <dbReference type="SAM" id="Phobius"/>
    </source>
</evidence>
<proteinExistence type="inferred from homology"/>
<sequence>MSKIIMIVLMFALIILIHELGHFLAARFFKVRVNEFAIGMGPKLFSKQKGETLYSIRALPLGGFCSIEGESGDSYEENSMMTKQPWQKFIIFIAGAVMNFLLAWLIFTVIIGYLGYSTNEIRVVQEGLPAYEAGLEAGDRIIAVDGNKTEDLEDILNQVSDPHKSYAFTIEKSNGAKQDINLTPQIMEDNTAKFGFSTTSAHTNIGRMIVDGFKTNFVMVKQVFQSFIDLITGKLGADQLAGIVGVVQITSDVWNEGMKESFTAAFMNLLYVAGILSANLCVFNLLPLPALDGGRIVFTLIEMIRRKPVDPEKEGMVHFIGFVLLMGLMVFVLYNDIMRIFG</sequence>
<keyword evidence="9" id="KW-0482">Metalloprotease</keyword>
<evidence type="ECO:0000256" key="6">
    <source>
        <dbReference type="ARBA" id="ARBA00022801"/>
    </source>
</evidence>
<dbReference type="GO" id="GO:0016020">
    <property type="term" value="C:membrane"/>
    <property type="evidence" value="ECO:0007669"/>
    <property type="project" value="UniProtKB-SubCell"/>
</dbReference>
<dbReference type="AlphaFoldDB" id="A0A926EH23"/>
<accession>A0A926EH23</accession>
<dbReference type="EMBL" id="JACRSY010000010">
    <property type="protein sequence ID" value="MBC8579481.1"/>
    <property type="molecule type" value="Genomic_DNA"/>
</dbReference>
<feature type="domain" description="PDZ" evidence="13">
    <location>
        <begin position="121"/>
        <end position="159"/>
    </location>
</feature>
<evidence type="ECO:0000313" key="15">
    <source>
        <dbReference type="Proteomes" id="UP000655830"/>
    </source>
</evidence>
<name>A0A926EH23_9FIRM</name>
<evidence type="ECO:0000256" key="4">
    <source>
        <dbReference type="ARBA" id="ARBA00022670"/>
    </source>
</evidence>